<feature type="compositionally biased region" description="Pro residues" evidence="1">
    <location>
        <begin position="105"/>
        <end position="114"/>
    </location>
</feature>
<evidence type="ECO:0000313" key="3">
    <source>
        <dbReference type="Proteomes" id="UP000279271"/>
    </source>
</evidence>
<feature type="non-terminal residue" evidence="2">
    <location>
        <position position="160"/>
    </location>
</feature>
<feature type="compositionally biased region" description="Low complexity" evidence="1">
    <location>
        <begin position="92"/>
        <end position="104"/>
    </location>
</feature>
<sequence length="160" mass="16265">LVGSRCQHGEMALRGARSRAPVPSRQHRGVGGWLAPRLGGGPVPGRAWGIRTVCGPGGAFPGDVACRTAPLVPGGPEIRGHPEEEGWRQAVGPATGPAPGGSARAPPPPAGPPRLPHRAAGAAARGRGAGRRRPSVPGRAGRRSPPERQPGPPARDRVAE</sequence>
<name>A0A3M7L4Q8_AUXPR</name>
<feature type="region of interest" description="Disordered" evidence="1">
    <location>
        <begin position="1"/>
        <end position="36"/>
    </location>
</feature>
<evidence type="ECO:0000313" key="2">
    <source>
        <dbReference type="EMBL" id="RMZ56466.1"/>
    </source>
</evidence>
<comment type="caution">
    <text evidence="2">The sequence shown here is derived from an EMBL/GenBank/DDBJ whole genome shotgun (WGS) entry which is preliminary data.</text>
</comment>
<reference evidence="3" key="1">
    <citation type="journal article" date="2018" name="Algal Res.">
        <title>Characterization of plant carbon substrate utilization by Auxenochlorella protothecoides.</title>
        <authorList>
            <person name="Vogler B.W."/>
            <person name="Starkenburg S.R."/>
            <person name="Sudasinghe N."/>
            <person name="Schambach J.Y."/>
            <person name="Rollin J.A."/>
            <person name="Pattathil S."/>
            <person name="Barry A.N."/>
        </authorList>
    </citation>
    <scope>NUCLEOTIDE SEQUENCE [LARGE SCALE GENOMIC DNA]</scope>
    <source>
        <strain evidence="3">UTEX 25</strain>
    </source>
</reference>
<dbReference type="AlphaFoldDB" id="A0A3M7L4Q8"/>
<organism evidence="2 3">
    <name type="scientific">Auxenochlorella protothecoides</name>
    <name type="common">Green microalga</name>
    <name type="synonym">Chlorella protothecoides</name>
    <dbReference type="NCBI Taxonomy" id="3075"/>
    <lineage>
        <taxon>Eukaryota</taxon>
        <taxon>Viridiplantae</taxon>
        <taxon>Chlorophyta</taxon>
        <taxon>core chlorophytes</taxon>
        <taxon>Trebouxiophyceae</taxon>
        <taxon>Chlorellales</taxon>
        <taxon>Chlorellaceae</taxon>
        <taxon>Auxenochlorella</taxon>
    </lineage>
</organism>
<proteinExistence type="predicted"/>
<protein>
    <submittedName>
        <fullName evidence="2">Uncharacterized protein</fullName>
    </submittedName>
</protein>
<gene>
    <name evidence="2" type="ORF">APUTEX25_002522</name>
</gene>
<accession>A0A3M7L4Q8</accession>
<evidence type="ECO:0000256" key="1">
    <source>
        <dbReference type="SAM" id="MobiDB-lite"/>
    </source>
</evidence>
<feature type="compositionally biased region" description="Basic and acidic residues" evidence="1">
    <location>
        <begin position="78"/>
        <end position="87"/>
    </location>
</feature>
<dbReference type="Proteomes" id="UP000279271">
    <property type="component" value="Unassembled WGS sequence"/>
</dbReference>
<feature type="non-terminal residue" evidence="2">
    <location>
        <position position="1"/>
    </location>
</feature>
<feature type="region of interest" description="Disordered" evidence="1">
    <location>
        <begin position="71"/>
        <end position="160"/>
    </location>
</feature>
<dbReference type="EMBL" id="QOKY01000143">
    <property type="protein sequence ID" value="RMZ56466.1"/>
    <property type="molecule type" value="Genomic_DNA"/>
</dbReference>